<dbReference type="GO" id="GO:0007165">
    <property type="term" value="P:signal transduction"/>
    <property type="evidence" value="ECO:0007669"/>
    <property type="project" value="InterPro"/>
</dbReference>
<name>A0A1I8F9V5_9PLAT</name>
<dbReference type="AlphaFoldDB" id="A0A1I8F9V5"/>
<dbReference type="GO" id="GO:0051056">
    <property type="term" value="P:regulation of small GTPase mediated signal transduction"/>
    <property type="evidence" value="ECO:0007669"/>
    <property type="project" value="TreeGrafter"/>
</dbReference>
<sequence>CDDDLAGASRLPGLLLALFNLRRNRPKDLFRLTSCCDTWTASTSLWSTPDFGASFEQLRAEHPRRFAELCKVHLSFITDVPADFLEDDRLLRARDSLDIPTRLANKSTTFPHSLARHRIAEPPRREGLFRKAGSLLRQRQIRDCLREGRLLDSADLSCHDTASALKNCLADLPEPLPPAACCRTPAAGGAPTLLDQPLPQPASCGTSTAYAAAARPTPLSAARLLCLLHSLSADPESRMCPNPWAPCWAPPCCTRPSVAGMPHWSAPAPSPQLCGLLALWNSTCAAGDTESLGVDAARALDRLRLCRNPGRTKFACHCALPIVLDFRTQPGSPGPAGRTSTPLSTACRSPGGSGACSAALTPATAAWRSPDFDSTN</sequence>
<keyword evidence="1" id="KW-0343">GTPase activation</keyword>
<dbReference type="PANTHER" id="PTHR14963:SF7">
    <property type="entry name" value="RHO GTPASE-ACTIVATING PROTEIN 19"/>
    <property type="match status" value="1"/>
</dbReference>
<dbReference type="GO" id="GO:0005096">
    <property type="term" value="F:GTPase activator activity"/>
    <property type="evidence" value="ECO:0007669"/>
    <property type="project" value="UniProtKB-KW"/>
</dbReference>
<evidence type="ECO:0000313" key="4">
    <source>
        <dbReference type="WBParaSite" id="maker-unitig_26278-snap-gene-0.1-mRNA-1"/>
    </source>
</evidence>
<evidence type="ECO:0000259" key="2">
    <source>
        <dbReference type="Pfam" id="PF00620"/>
    </source>
</evidence>
<evidence type="ECO:0000313" key="3">
    <source>
        <dbReference type="Proteomes" id="UP000095280"/>
    </source>
</evidence>
<dbReference type="Pfam" id="PF00620">
    <property type="entry name" value="RhoGAP"/>
    <property type="match status" value="1"/>
</dbReference>
<reference evidence="4" key="1">
    <citation type="submission" date="2016-11" db="UniProtKB">
        <authorList>
            <consortium name="WormBaseParasite"/>
        </authorList>
    </citation>
    <scope>IDENTIFICATION</scope>
</reference>
<proteinExistence type="predicted"/>
<protein>
    <submittedName>
        <fullName evidence="4">Rho-GAP domain-containing protein</fullName>
    </submittedName>
</protein>
<dbReference type="InterPro" id="IPR008936">
    <property type="entry name" value="Rho_GTPase_activation_prot"/>
</dbReference>
<dbReference type="SUPFAM" id="SSF48350">
    <property type="entry name" value="GTPase activation domain, GAP"/>
    <property type="match status" value="1"/>
</dbReference>
<dbReference type="PANTHER" id="PTHR14963">
    <property type="entry name" value="RHO GTPASE ACTIVATING PROTEIN 18,19-RELATED"/>
    <property type="match status" value="1"/>
</dbReference>
<dbReference type="WBParaSite" id="maker-unitig_26278-snap-gene-0.1-mRNA-1">
    <property type="protein sequence ID" value="maker-unitig_26278-snap-gene-0.1-mRNA-1"/>
    <property type="gene ID" value="maker-unitig_26278-snap-gene-0.1"/>
</dbReference>
<evidence type="ECO:0000256" key="1">
    <source>
        <dbReference type="ARBA" id="ARBA00022468"/>
    </source>
</evidence>
<dbReference type="GO" id="GO:0005737">
    <property type="term" value="C:cytoplasm"/>
    <property type="evidence" value="ECO:0007669"/>
    <property type="project" value="TreeGrafter"/>
</dbReference>
<organism evidence="3 4">
    <name type="scientific">Macrostomum lignano</name>
    <dbReference type="NCBI Taxonomy" id="282301"/>
    <lineage>
        <taxon>Eukaryota</taxon>
        <taxon>Metazoa</taxon>
        <taxon>Spiralia</taxon>
        <taxon>Lophotrochozoa</taxon>
        <taxon>Platyhelminthes</taxon>
        <taxon>Rhabditophora</taxon>
        <taxon>Macrostomorpha</taxon>
        <taxon>Macrostomida</taxon>
        <taxon>Macrostomidae</taxon>
        <taxon>Macrostomum</taxon>
    </lineage>
</organism>
<accession>A0A1I8F9V5</accession>
<dbReference type="Gene3D" id="1.10.555.10">
    <property type="entry name" value="Rho GTPase activation protein"/>
    <property type="match status" value="1"/>
</dbReference>
<keyword evidence="3" id="KW-1185">Reference proteome</keyword>
<dbReference type="Proteomes" id="UP000095280">
    <property type="component" value="Unplaced"/>
</dbReference>
<feature type="domain" description="Rho-GAP" evidence="2">
    <location>
        <begin position="124"/>
        <end position="181"/>
    </location>
</feature>
<dbReference type="InterPro" id="IPR000198">
    <property type="entry name" value="RhoGAP_dom"/>
</dbReference>